<evidence type="ECO:0000313" key="6">
    <source>
        <dbReference type="Proteomes" id="UP001054252"/>
    </source>
</evidence>
<dbReference type="PANTHER" id="PTHR47470">
    <property type="entry name" value="CHOLESTEROL OXIDASE"/>
    <property type="match status" value="1"/>
</dbReference>
<comment type="caution">
    <text evidence="5">The sequence shown here is derived from an EMBL/GenBank/DDBJ whole genome shotgun (WGS) entry which is preliminary data.</text>
</comment>
<dbReference type="InterPro" id="IPR052542">
    <property type="entry name" value="Cholesterol_Oxidase"/>
</dbReference>
<dbReference type="Gene3D" id="3.40.50.1820">
    <property type="entry name" value="alpha/beta hydrolase"/>
    <property type="match status" value="1"/>
</dbReference>
<gene>
    <name evidence="5" type="ORF">SLEP1_g40508</name>
</gene>
<dbReference type="AlphaFoldDB" id="A0AAV5L467"/>
<protein>
    <submittedName>
        <fullName evidence="5">Uncharacterized protein</fullName>
    </submittedName>
</protein>
<evidence type="ECO:0000256" key="1">
    <source>
        <dbReference type="ARBA" id="ARBA00001974"/>
    </source>
</evidence>
<dbReference type="GO" id="GO:0016491">
    <property type="term" value="F:oxidoreductase activity"/>
    <property type="evidence" value="ECO:0007669"/>
    <property type="project" value="UniProtKB-KW"/>
</dbReference>
<name>A0AAV5L467_9ROSI</name>
<evidence type="ECO:0000256" key="3">
    <source>
        <dbReference type="ARBA" id="ARBA00022827"/>
    </source>
</evidence>
<comment type="cofactor">
    <cofactor evidence="1">
        <name>FAD</name>
        <dbReference type="ChEBI" id="CHEBI:57692"/>
    </cofactor>
</comment>
<keyword evidence="2" id="KW-0285">Flavoprotein</keyword>
<keyword evidence="6" id="KW-1185">Reference proteome</keyword>
<reference evidence="5 6" key="1">
    <citation type="journal article" date="2021" name="Commun. Biol.">
        <title>The genome of Shorea leprosula (Dipterocarpaceae) highlights the ecological relevance of drought in aseasonal tropical rainforests.</title>
        <authorList>
            <person name="Ng K.K.S."/>
            <person name="Kobayashi M.J."/>
            <person name="Fawcett J.A."/>
            <person name="Hatakeyama M."/>
            <person name="Paape T."/>
            <person name="Ng C.H."/>
            <person name="Ang C.C."/>
            <person name="Tnah L.H."/>
            <person name="Lee C.T."/>
            <person name="Nishiyama T."/>
            <person name="Sese J."/>
            <person name="O'Brien M.J."/>
            <person name="Copetti D."/>
            <person name="Mohd Noor M.I."/>
            <person name="Ong R.C."/>
            <person name="Putra M."/>
            <person name="Sireger I.Z."/>
            <person name="Indrioko S."/>
            <person name="Kosugi Y."/>
            <person name="Izuno A."/>
            <person name="Isagi Y."/>
            <person name="Lee S.L."/>
            <person name="Shimizu K.K."/>
        </authorList>
    </citation>
    <scope>NUCLEOTIDE SEQUENCE [LARGE SCALE GENOMIC DNA]</scope>
    <source>
        <strain evidence="5">214</strain>
    </source>
</reference>
<keyword evidence="4" id="KW-0560">Oxidoreductase</keyword>
<organism evidence="5 6">
    <name type="scientific">Rubroshorea leprosula</name>
    <dbReference type="NCBI Taxonomy" id="152421"/>
    <lineage>
        <taxon>Eukaryota</taxon>
        <taxon>Viridiplantae</taxon>
        <taxon>Streptophyta</taxon>
        <taxon>Embryophyta</taxon>
        <taxon>Tracheophyta</taxon>
        <taxon>Spermatophyta</taxon>
        <taxon>Magnoliopsida</taxon>
        <taxon>eudicotyledons</taxon>
        <taxon>Gunneridae</taxon>
        <taxon>Pentapetalae</taxon>
        <taxon>rosids</taxon>
        <taxon>malvids</taxon>
        <taxon>Malvales</taxon>
        <taxon>Dipterocarpaceae</taxon>
        <taxon>Rubroshorea</taxon>
    </lineage>
</organism>
<proteinExistence type="predicted"/>
<keyword evidence="3" id="KW-0274">FAD</keyword>
<dbReference type="PANTHER" id="PTHR47470:SF1">
    <property type="entry name" value="FAD-DEPENDENT OXIDOREDUCTASE 2 FAD BINDING DOMAIN-CONTAINING PROTEIN"/>
    <property type="match status" value="1"/>
</dbReference>
<evidence type="ECO:0000313" key="5">
    <source>
        <dbReference type="EMBL" id="GKV31845.1"/>
    </source>
</evidence>
<sequence>MRTEDVQIISCRQWKSNSQRRGKHLGGRKLNPVLLLNGHSTESYYLSIEPNDLVRTLLEEGLEIHICNSGFIVDSSGKYSYLIHPERMALSTLYVSGVRSLVTPETSFLANKYMKLHQPGFRHERVVVEGFGHSDLLIGEESHAKAFPHILSHIRLAEQGKNSMTNSEGKAYSREAPEYHSNCVHFQ</sequence>
<evidence type="ECO:0000256" key="4">
    <source>
        <dbReference type="ARBA" id="ARBA00023002"/>
    </source>
</evidence>
<evidence type="ECO:0000256" key="2">
    <source>
        <dbReference type="ARBA" id="ARBA00022630"/>
    </source>
</evidence>
<dbReference type="EMBL" id="BPVZ01000093">
    <property type="protein sequence ID" value="GKV31845.1"/>
    <property type="molecule type" value="Genomic_DNA"/>
</dbReference>
<dbReference type="InterPro" id="IPR029058">
    <property type="entry name" value="AB_hydrolase_fold"/>
</dbReference>
<accession>A0AAV5L467</accession>
<dbReference type="Proteomes" id="UP001054252">
    <property type="component" value="Unassembled WGS sequence"/>
</dbReference>